<name>A0A9Q3EBP0_9BASI</name>
<feature type="compositionally biased region" description="Low complexity" evidence="1">
    <location>
        <begin position="31"/>
        <end position="42"/>
    </location>
</feature>
<sequence length="136" mass="15390">MDITLEPDTSYHERQKKKGHSQEKNPEDSKSSSSHPQNSSISNQKEEKEFSEEGQAHSSLLNEDFKLMGSEKDRRVKEGLCSYCCGKHSLESCFKIPQNQLAQPSGKFPSQGKALVKIMFCSIVPTVFHPEHNCEF</sequence>
<comment type="caution">
    <text evidence="2">The sequence shown here is derived from an EMBL/GenBank/DDBJ whole genome shotgun (WGS) entry which is preliminary data.</text>
</comment>
<feature type="region of interest" description="Disordered" evidence="1">
    <location>
        <begin position="1"/>
        <end position="69"/>
    </location>
</feature>
<protein>
    <submittedName>
        <fullName evidence="2">Uncharacterized protein</fullName>
    </submittedName>
</protein>
<evidence type="ECO:0000313" key="3">
    <source>
        <dbReference type="Proteomes" id="UP000765509"/>
    </source>
</evidence>
<evidence type="ECO:0000313" key="2">
    <source>
        <dbReference type="EMBL" id="MBW0517953.1"/>
    </source>
</evidence>
<accession>A0A9Q3EBP0</accession>
<gene>
    <name evidence="2" type="ORF">O181_057668</name>
</gene>
<evidence type="ECO:0000256" key="1">
    <source>
        <dbReference type="SAM" id="MobiDB-lite"/>
    </source>
</evidence>
<organism evidence="2 3">
    <name type="scientific">Austropuccinia psidii MF-1</name>
    <dbReference type="NCBI Taxonomy" id="1389203"/>
    <lineage>
        <taxon>Eukaryota</taxon>
        <taxon>Fungi</taxon>
        <taxon>Dikarya</taxon>
        <taxon>Basidiomycota</taxon>
        <taxon>Pucciniomycotina</taxon>
        <taxon>Pucciniomycetes</taxon>
        <taxon>Pucciniales</taxon>
        <taxon>Sphaerophragmiaceae</taxon>
        <taxon>Austropuccinia</taxon>
    </lineage>
</organism>
<feature type="compositionally biased region" description="Basic and acidic residues" evidence="1">
    <location>
        <begin position="20"/>
        <end position="30"/>
    </location>
</feature>
<dbReference type="OrthoDB" id="5552562at2759"/>
<keyword evidence="3" id="KW-1185">Reference proteome</keyword>
<dbReference type="Proteomes" id="UP000765509">
    <property type="component" value="Unassembled WGS sequence"/>
</dbReference>
<proteinExistence type="predicted"/>
<dbReference type="AlphaFoldDB" id="A0A9Q3EBP0"/>
<reference evidence="2" key="1">
    <citation type="submission" date="2021-03" db="EMBL/GenBank/DDBJ databases">
        <title>Draft genome sequence of rust myrtle Austropuccinia psidii MF-1, a brazilian biotype.</title>
        <authorList>
            <person name="Quecine M.C."/>
            <person name="Pachon D.M.R."/>
            <person name="Bonatelli M.L."/>
            <person name="Correr F.H."/>
            <person name="Franceschini L.M."/>
            <person name="Leite T.F."/>
            <person name="Margarido G.R.A."/>
            <person name="Almeida C.A."/>
            <person name="Ferrarezi J.A."/>
            <person name="Labate C.A."/>
        </authorList>
    </citation>
    <scope>NUCLEOTIDE SEQUENCE</scope>
    <source>
        <strain evidence="2">MF-1</strain>
    </source>
</reference>
<dbReference type="EMBL" id="AVOT02026287">
    <property type="protein sequence ID" value="MBW0517953.1"/>
    <property type="molecule type" value="Genomic_DNA"/>
</dbReference>